<dbReference type="Gene3D" id="3.30.2010.10">
    <property type="entry name" value="Metalloproteases ('zincins'), catalytic domain"/>
    <property type="match status" value="1"/>
</dbReference>
<reference evidence="13 14" key="1">
    <citation type="submission" date="2021-07" db="EMBL/GenBank/DDBJ databases">
        <title>Karlodiniumbacter phycospheric gen. nov., sp. nov., a phycosphere bacterium isolated from karlodinium veneficum.</title>
        <authorList>
            <person name="Peng Y."/>
            <person name="Jiang L."/>
            <person name="Lee J."/>
        </authorList>
    </citation>
    <scope>NUCLEOTIDE SEQUENCE</scope>
    <source>
        <strain evidence="13 14">N5</strain>
    </source>
</reference>
<keyword evidence="4" id="KW-0479">Metal-binding</keyword>
<sequence>MQFMDQLNRAFGDGVRVEALRDVQSGRLSGGGTAGFAARALSILIVLTPFSLLALSALLFWLALWSAWFLLWGGLILSAALYLWPRRTRNTLPTLTREDAPGLFNLLDQMCDILGAPGIDGVHVTPDFNAYLAVYGKNERIVGIGGALWICLTPPQRLALLAHEVAHLANNDPARMHVTGRAMQTLAAWHDLFSPPAMIDSSTNTAYVSDGRSLFGQVVGAVFCAGVETLGWTLERLIFAQSQRAEYFADAQASTVAGVPAVRSLLHTLILAPLAFNALRDHHFDGASKVQVFELMAEALRAASPDQIAHHRAMAMGELISIDSTHPPFRFRIDLLDVLSERPSSLSVKTIPWRQIENELANPIAAADRKLLDRLVVQ</sequence>
<evidence type="ECO:0000256" key="3">
    <source>
        <dbReference type="ARBA" id="ARBA00022692"/>
    </source>
</evidence>
<protein>
    <submittedName>
        <fullName evidence="13">M48 family metallopeptidase</fullName>
    </submittedName>
</protein>
<evidence type="ECO:0000256" key="2">
    <source>
        <dbReference type="ARBA" id="ARBA00022670"/>
    </source>
</evidence>
<dbReference type="GO" id="GO:0046872">
    <property type="term" value="F:metal ion binding"/>
    <property type="evidence" value="ECO:0007669"/>
    <property type="project" value="UniProtKB-KW"/>
</dbReference>
<dbReference type="CDD" id="cd07328">
    <property type="entry name" value="M48_Ste24p_like"/>
    <property type="match status" value="1"/>
</dbReference>
<feature type="transmembrane region" description="Helical" evidence="11">
    <location>
        <begin position="67"/>
        <end position="84"/>
    </location>
</feature>
<evidence type="ECO:0000313" key="13">
    <source>
        <dbReference type="EMBL" id="QXL87067.1"/>
    </source>
</evidence>
<dbReference type="AlphaFoldDB" id="A0A975YF48"/>
<evidence type="ECO:0000256" key="6">
    <source>
        <dbReference type="ARBA" id="ARBA00022833"/>
    </source>
</evidence>
<proteinExistence type="inferred from homology"/>
<keyword evidence="5 10" id="KW-0378">Hydrolase</keyword>
<dbReference type="RefSeq" id="WP_257893976.1">
    <property type="nucleotide sequence ID" value="NZ_JAIMBW010000001.1"/>
</dbReference>
<evidence type="ECO:0000259" key="12">
    <source>
        <dbReference type="Pfam" id="PF01435"/>
    </source>
</evidence>
<dbReference type="InterPro" id="IPR001915">
    <property type="entry name" value="Peptidase_M48"/>
</dbReference>
<keyword evidence="2 10" id="KW-0645">Protease</keyword>
<feature type="domain" description="Peptidase M48" evidence="12">
    <location>
        <begin position="119"/>
        <end position="336"/>
    </location>
</feature>
<comment type="cofactor">
    <cofactor evidence="10">
        <name>Zn(2+)</name>
        <dbReference type="ChEBI" id="CHEBI:29105"/>
    </cofactor>
    <text evidence="10">Binds 1 zinc ion per subunit.</text>
</comment>
<evidence type="ECO:0000256" key="4">
    <source>
        <dbReference type="ARBA" id="ARBA00022723"/>
    </source>
</evidence>
<dbReference type="InterPro" id="IPR050083">
    <property type="entry name" value="HtpX_protease"/>
</dbReference>
<keyword evidence="1" id="KW-1003">Cell membrane</keyword>
<keyword evidence="9 11" id="KW-0472">Membrane</keyword>
<evidence type="ECO:0000313" key="14">
    <source>
        <dbReference type="Proteomes" id="UP000693972"/>
    </source>
</evidence>
<dbReference type="PANTHER" id="PTHR43221">
    <property type="entry name" value="PROTEASE HTPX"/>
    <property type="match status" value="1"/>
</dbReference>
<evidence type="ECO:0000256" key="5">
    <source>
        <dbReference type="ARBA" id="ARBA00022801"/>
    </source>
</evidence>
<dbReference type="PANTHER" id="PTHR43221:SF2">
    <property type="entry name" value="PROTEASE HTPX HOMOLOG"/>
    <property type="match status" value="1"/>
</dbReference>
<evidence type="ECO:0000256" key="11">
    <source>
        <dbReference type="SAM" id="Phobius"/>
    </source>
</evidence>
<organism evidence="13">
    <name type="scientific">Gymnodinialimonas phycosphaerae</name>
    <dbReference type="NCBI Taxonomy" id="2841589"/>
    <lineage>
        <taxon>Bacteria</taxon>
        <taxon>Pseudomonadati</taxon>
        <taxon>Pseudomonadota</taxon>
        <taxon>Alphaproteobacteria</taxon>
        <taxon>Rhodobacterales</taxon>
        <taxon>Paracoccaceae</taxon>
        <taxon>Gymnodinialimonas</taxon>
    </lineage>
</organism>
<dbReference type="GO" id="GO:0004222">
    <property type="term" value="F:metalloendopeptidase activity"/>
    <property type="evidence" value="ECO:0007669"/>
    <property type="project" value="InterPro"/>
</dbReference>
<feature type="transmembrane region" description="Helical" evidence="11">
    <location>
        <begin position="36"/>
        <end position="61"/>
    </location>
</feature>
<name>A0A975YF48_9RHOB</name>
<dbReference type="GO" id="GO:0006508">
    <property type="term" value="P:proteolysis"/>
    <property type="evidence" value="ECO:0007669"/>
    <property type="project" value="UniProtKB-KW"/>
</dbReference>
<keyword evidence="7 11" id="KW-1133">Transmembrane helix</keyword>
<evidence type="ECO:0000256" key="8">
    <source>
        <dbReference type="ARBA" id="ARBA00023049"/>
    </source>
</evidence>
<dbReference type="Proteomes" id="UP000693972">
    <property type="component" value="Unassembled WGS sequence"/>
</dbReference>
<keyword evidence="6 10" id="KW-0862">Zinc</keyword>
<evidence type="ECO:0000256" key="1">
    <source>
        <dbReference type="ARBA" id="ARBA00022475"/>
    </source>
</evidence>
<comment type="similarity">
    <text evidence="10">Belongs to the peptidase M48 family.</text>
</comment>
<keyword evidence="14" id="KW-1185">Reference proteome</keyword>
<evidence type="ECO:0000256" key="9">
    <source>
        <dbReference type="ARBA" id="ARBA00023136"/>
    </source>
</evidence>
<keyword evidence="3 11" id="KW-0812">Transmembrane</keyword>
<evidence type="ECO:0000256" key="10">
    <source>
        <dbReference type="RuleBase" id="RU003983"/>
    </source>
</evidence>
<evidence type="ECO:0000256" key="7">
    <source>
        <dbReference type="ARBA" id="ARBA00022989"/>
    </source>
</evidence>
<dbReference type="EMBL" id="CP078073">
    <property type="protein sequence ID" value="QXL87067.1"/>
    <property type="molecule type" value="Genomic_DNA"/>
</dbReference>
<dbReference type="EMBL" id="JAIMBW010000001">
    <property type="protein sequence ID" value="MBY4894406.1"/>
    <property type="molecule type" value="Genomic_DNA"/>
</dbReference>
<accession>A0A975YF48</accession>
<gene>
    <name evidence="13" type="ORF">KUL25_16745</name>
</gene>
<dbReference type="Pfam" id="PF01435">
    <property type="entry name" value="Peptidase_M48"/>
    <property type="match status" value="1"/>
</dbReference>
<keyword evidence="8 10" id="KW-0482">Metalloprotease</keyword>